<evidence type="ECO:0000256" key="1">
    <source>
        <dbReference type="SAM" id="Phobius"/>
    </source>
</evidence>
<keyword evidence="1" id="KW-0472">Membrane</keyword>
<proteinExistence type="predicted"/>
<name>A0A5N6UUG4_ASPTM</name>
<organism evidence="2 3">
    <name type="scientific">Aspergillus tamarii</name>
    <dbReference type="NCBI Taxonomy" id="41984"/>
    <lineage>
        <taxon>Eukaryota</taxon>
        <taxon>Fungi</taxon>
        <taxon>Dikarya</taxon>
        <taxon>Ascomycota</taxon>
        <taxon>Pezizomycotina</taxon>
        <taxon>Eurotiomycetes</taxon>
        <taxon>Eurotiomycetidae</taxon>
        <taxon>Eurotiales</taxon>
        <taxon>Aspergillaceae</taxon>
        <taxon>Aspergillus</taxon>
        <taxon>Aspergillus subgen. Circumdati</taxon>
    </lineage>
</organism>
<reference evidence="2 3" key="1">
    <citation type="submission" date="2019-04" db="EMBL/GenBank/DDBJ databases">
        <title>Friends and foes A comparative genomics study of 23 Aspergillus species from section Flavi.</title>
        <authorList>
            <consortium name="DOE Joint Genome Institute"/>
            <person name="Kjaerbolling I."/>
            <person name="Vesth T."/>
            <person name="Frisvad J.C."/>
            <person name="Nybo J.L."/>
            <person name="Theobald S."/>
            <person name="Kildgaard S."/>
            <person name="Isbrandt T."/>
            <person name="Kuo A."/>
            <person name="Sato A."/>
            <person name="Lyhne E.K."/>
            <person name="Kogle M.E."/>
            <person name="Wiebenga A."/>
            <person name="Kun R.S."/>
            <person name="Lubbers R.J."/>
            <person name="Makela M.R."/>
            <person name="Barry K."/>
            <person name="Chovatia M."/>
            <person name="Clum A."/>
            <person name="Daum C."/>
            <person name="Haridas S."/>
            <person name="He G."/>
            <person name="LaButti K."/>
            <person name="Lipzen A."/>
            <person name="Mondo S."/>
            <person name="Riley R."/>
            <person name="Salamov A."/>
            <person name="Simmons B.A."/>
            <person name="Magnuson J.K."/>
            <person name="Henrissat B."/>
            <person name="Mortensen U.H."/>
            <person name="Larsen T.O."/>
            <person name="Devries R.P."/>
            <person name="Grigoriev I.V."/>
            <person name="Machida M."/>
            <person name="Baker S.E."/>
            <person name="Andersen M.R."/>
        </authorList>
    </citation>
    <scope>NUCLEOTIDE SEQUENCE [LARGE SCALE GENOMIC DNA]</scope>
    <source>
        <strain evidence="2 3">CBS 117626</strain>
    </source>
</reference>
<keyword evidence="1" id="KW-0812">Transmembrane</keyword>
<keyword evidence="3" id="KW-1185">Reference proteome</keyword>
<accession>A0A5N6UUG4</accession>
<keyword evidence="1" id="KW-1133">Transmembrane helix</keyword>
<evidence type="ECO:0000313" key="3">
    <source>
        <dbReference type="Proteomes" id="UP000326950"/>
    </source>
</evidence>
<feature type="transmembrane region" description="Helical" evidence="1">
    <location>
        <begin position="64"/>
        <end position="85"/>
    </location>
</feature>
<protein>
    <submittedName>
        <fullName evidence="2">Uncharacterized protein</fullName>
    </submittedName>
</protein>
<gene>
    <name evidence="2" type="ORF">BDV40DRAFT_162651</name>
</gene>
<dbReference type="Proteomes" id="UP000326950">
    <property type="component" value="Unassembled WGS sequence"/>
</dbReference>
<feature type="transmembrane region" description="Helical" evidence="1">
    <location>
        <begin position="33"/>
        <end position="58"/>
    </location>
</feature>
<dbReference type="AlphaFoldDB" id="A0A5N6UUG4"/>
<feature type="transmembrane region" description="Helical" evidence="1">
    <location>
        <begin position="6"/>
        <end position="26"/>
    </location>
</feature>
<evidence type="ECO:0000313" key="2">
    <source>
        <dbReference type="EMBL" id="KAE8162288.1"/>
    </source>
</evidence>
<dbReference type="EMBL" id="ML738630">
    <property type="protein sequence ID" value="KAE8162288.1"/>
    <property type="molecule type" value="Genomic_DNA"/>
</dbReference>
<dbReference type="OrthoDB" id="10350793at2759"/>
<sequence>MALHRSGSYLSFPVFHCSVFFLRHVLSPSVLHYHLLFFSSPTFLSILTTFLSNIFSLLPRTVSLPYHFLLYFSRLLCQTFSYYMILAKFKYLATSYQTSPPSCQHRR</sequence>